<evidence type="ECO:0000313" key="9">
    <source>
        <dbReference type="EMBL" id="MDY0395543.1"/>
    </source>
</evidence>
<dbReference type="GO" id="GO:0005524">
    <property type="term" value="F:ATP binding"/>
    <property type="evidence" value="ECO:0007669"/>
    <property type="project" value="UniProtKB-KW"/>
</dbReference>
<evidence type="ECO:0000256" key="5">
    <source>
        <dbReference type="ARBA" id="ARBA00022840"/>
    </source>
</evidence>
<comment type="caution">
    <text evidence="9">The sequence shown here is derived from an EMBL/GenBank/DDBJ whole genome shotgun (WGS) entry which is preliminary data.</text>
</comment>
<dbReference type="PANTHER" id="PTHR43553:SF19">
    <property type="entry name" value="HMP_THIAMINE IMPORT ATP-BINDING PROTEIN YKOD-RELATED"/>
    <property type="match status" value="1"/>
</dbReference>
<accession>A0ABU5C899</accession>
<protein>
    <submittedName>
        <fullName evidence="9">ABC transporter ATP-binding protein</fullName>
    </submittedName>
</protein>
<comment type="similarity">
    <text evidence="1">Belongs to the ABC transporter superfamily.</text>
</comment>
<dbReference type="InterPro" id="IPR050095">
    <property type="entry name" value="ECF_ABC_transporter_ATP-bd"/>
</dbReference>
<dbReference type="Proteomes" id="UP001281447">
    <property type="component" value="Unassembled WGS sequence"/>
</dbReference>
<gene>
    <name evidence="9" type="ORF">RWE15_15295</name>
</gene>
<keyword evidence="10" id="KW-1185">Reference proteome</keyword>
<proteinExistence type="inferred from homology"/>
<evidence type="ECO:0000256" key="7">
    <source>
        <dbReference type="ARBA" id="ARBA00023136"/>
    </source>
</evidence>
<evidence type="ECO:0000313" key="10">
    <source>
        <dbReference type="Proteomes" id="UP001281447"/>
    </source>
</evidence>
<keyword evidence="6" id="KW-1278">Translocase</keyword>
<dbReference type="CDD" id="cd03225">
    <property type="entry name" value="ABC_cobalt_CbiO_domain1"/>
    <property type="match status" value="1"/>
</dbReference>
<evidence type="ECO:0000256" key="4">
    <source>
        <dbReference type="ARBA" id="ARBA00022741"/>
    </source>
</evidence>
<keyword evidence="5 9" id="KW-0067">ATP-binding</keyword>
<sequence>MNPLVKINQLQLQFENHTNHKTLSNISFEVAHGETLLLLGPSGSGKSTLTLCLNGLFPRELDGQMAGEILFDGKHAAAFFPGELSQLVGVVFQDPETQFCMMQVDDEIAFGLENIGTPPAEIGQKNRSCLSTCGHVSLQNIYDRKLIRRPKAKTCIGLYSGNGTCPAST</sequence>
<dbReference type="InterPro" id="IPR015856">
    <property type="entry name" value="ABC_transpr_CbiO/EcfA_su"/>
</dbReference>
<dbReference type="Gene3D" id="3.40.50.300">
    <property type="entry name" value="P-loop containing nucleotide triphosphate hydrolases"/>
    <property type="match status" value="1"/>
</dbReference>
<keyword evidence="2" id="KW-0813">Transport</keyword>
<name>A0ABU5C899_9BACI</name>
<evidence type="ECO:0000256" key="3">
    <source>
        <dbReference type="ARBA" id="ARBA00022475"/>
    </source>
</evidence>
<keyword evidence="7" id="KW-0472">Membrane</keyword>
<reference evidence="9 10" key="1">
    <citation type="submission" date="2023-10" db="EMBL/GenBank/DDBJ databases">
        <title>Virgibacillus halophilus 5B73C genome.</title>
        <authorList>
            <person name="Miliotis G."/>
            <person name="Sengupta P."/>
            <person name="Hameed A."/>
            <person name="Chuvochina M."/>
            <person name="Mcdonagh F."/>
            <person name="Simpson A.C."/>
            <person name="Singh N.K."/>
            <person name="Rekha P.D."/>
            <person name="Raman K."/>
            <person name="Hugenholtz P."/>
            <person name="Venkateswaran K."/>
        </authorList>
    </citation>
    <scope>NUCLEOTIDE SEQUENCE [LARGE SCALE GENOMIC DNA]</scope>
    <source>
        <strain evidence="9 10">5B73C</strain>
    </source>
</reference>
<dbReference type="EMBL" id="JAWDIP010000003">
    <property type="protein sequence ID" value="MDY0395543.1"/>
    <property type="molecule type" value="Genomic_DNA"/>
</dbReference>
<keyword evidence="4" id="KW-0547">Nucleotide-binding</keyword>
<feature type="domain" description="ABC transporter" evidence="8">
    <location>
        <begin position="23"/>
        <end position="146"/>
    </location>
</feature>
<evidence type="ECO:0000259" key="8">
    <source>
        <dbReference type="Pfam" id="PF00005"/>
    </source>
</evidence>
<evidence type="ECO:0000256" key="1">
    <source>
        <dbReference type="ARBA" id="ARBA00005417"/>
    </source>
</evidence>
<keyword evidence="3" id="KW-1003">Cell membrane</keyword>
<dbReference type="SUPFAM" id="SSF52540">
    <property type="entry name" value="P-loop containing nucleoside triphosphate hydrolases"/>
    <property type="match status" value="1"/>
</dbReference>
<dbReference type="InterPro" id="IPR027417">
    <property type="entry name" value="P-loop_NTPase"/>
</dbReference>
<dbReference type="InterPro" id="IPR003439">
    <property type="entry name" value="ABC_transporter-like_ATP-bd"/>
</dbReference>
<organism evidence="9 10">
    <name type="scientific">Tigheibacillus halophilus</name>
    <dbReference type="NCBI Taxonomy" id="361280"/>
    <lineage>
        <taxon>Bacteria</taxon>
        <taxon>Bacillati</taxon>
        <taxon>Bacillota</taxon>
        <taxon>Bacilli</taxon>
        <taxon>Bacillales</taxon>
        <taxon>Bacillaceae</taxon>
        <taxon>Tigheibacillus</taxon>
    </lineage>
</organism>
<dbReference type="PANTHER" id="PTHR43553">
    <property type="entry name" value="HEAVY METAL TRANSPORTER"/>
    <property type="match status" value="1"/>
</dbReference>
<dbReference type="Pfam" id="PF00005">
    <property type="entry name" value="ABC_tran"/>
    <property type="match status" value="1"/>
</dbReference>
<evidence type="ECO:0000256" key="6">
    <source>
        <dbReference type="ARBA" id="ARBA00022967"/>
    </source>
</evidence>
<evidence type="ECO:0000256" key="2">
    <source>
        <dbReference type="ARBA" id="ARBA00022448"/>
    </source>
</evidence>